<comment type="cofactor">
    <cofactor evidence="7">
        <name>[2Fe-2S] cluster</name>
        <dbReference type="ChEBI" id="CHEBI:190135"/>
    </cofactor>
</comment>
<evidence type="ECO:0000259" key="9">
    <source>
        <dbReference type="PROSITE" id="PS51918"/>
    </source>
</evidence>
<evidence type="ECO:0000256" key="7">
    <source>
        <dbReference type="ARBA" id="ARBA00034078"/>
    </source>
</evidence>
<dbReference type="SFLD" id="SFLDS00029">
    <property type="entry name" value="Radical_SAM"/>
    <property type="match status" value="1"/>
</dbReference>
<evidence type="ECO:0000256" key="2">
    <source>
        <dbReference type="ARBA" id="ARBA00022485"/>
    </source>
</evidence>
<reference evidence="10 11" key="1">
    <citation type="journal article" date="2022" name="Syst. Appl. Microbiol.">
        <title>Rhodopirellula aestuarii sp. nov., a novel member of the genus Rhodopirellula isolated from brackish sediments collected in the Tagus River estuary, Portugal.</title>
        <authorList>
            <person name="Vitorino I.R."/>
            <person name="Klimek D."/>
            <person name="Calusinska M."/>
            <person name="Lobo-da-Cunha A."/>
            <person name="Vasconcelos V."/>
            <person name="Lage O.M."/>
        </authorList>
    </citation>
    <scope>NUCLEOTIDE SEQUENCE [LARGE SCALE GENOMIC DNA]</scope>
    <source>
        <strain evidence="10 11">ICT_H3.1</strain>
    </source>
</reference>
<proteinExistence type="predicted"/>
<dbReference type="Pfam" id="PF06968">
    <property type="entry name" value="BATS"/>
    <property type="match status" value="1"/>
</dbReference>
<dbReference type="InterPro" id="IPR034428">
    <property type="entry name" value="ThiH/NoCL/HydG-like"/>
</dbReference>
<dbReference type="SUPFAM" id="SSF102114">
    <property type="entry name" value="Radical SAM enzymes"/>
    <property type="match status" value="1"/>
</dbReference>
<evidence type="ECO:0000313" key="11">
    <source>
        <dbReference type="Proteomes" id="UP001202961"/>
    </source>
</evidence>
<protein>
    <submittedName>
        <fullName evidence="10">Radical SAM protein</fullName>
    </submittedName>
</protein>
<dbReference type="RefSeq" id="WP_250926719.1">
    <property type="nucleotide sequence ID" value="NZ_JAMQBK010000001.1"/>
</dbReference>
<dbReference type="PANTHER" id="PTHR43583">
    <property type="entry name" value="2-IMINOACETATE SYNTHASE"/>
    <property type="match status" value="1"/>
</dbReference>
<dbReference type="SMART" id="SM00729">
    <property type="entry name" value="Elp3"/>
    <property type="match status" value="1"/>
</dbReference>
<feature type="region of interest" description="Disordered" evidence="8">
    <location>
        <begin position="403"/>
        <end position="426"/>
    </location>
</feature>
<evidence type="ECO:0000256" key="4">
    <source>
        <dbReference type="ARBA" id="ARBA00022723"/>
    </source>
</evidence>
<comment type="caution">
    <text evidence="10">The sequence shown here is derived from an EMBL/GenBank/DDBJ whole genome shotgun (WGS) entry which is preliminary data.</text>
</comment>
<dbReference type="Proteomes" id="UP001202961">
    <property type="component" value="Unassembled WGS sequence"/>
</dbReference>
<dbReference type="InterPro" id="IPR006638">
    <property type="entry name" value="Elp3/MiaA/NifB-like_rSAM"/>
</dbReference>
<evidence type="ECO:0000256" key="8">
    <source>
        <dbReference type="SAM" id="MobiDB-lite"/>
    </source>
</evidence>
<dbReference type="SFLD" id="SFLDG01081">
    <property type="entry name" value="cleavage_of_the_Ca-Cb_bond_in"/>
    <property type="match status" value="1"/>
</dbReference>
<dbReference type="Pfam" id="PF04055">
    <property type="entry name" value="Radical_SAM"/>
    <property type="match status" value="1"/>
</dbReference>
<dbReference type="PANTHER" id="PTHR43583:SF1">
    <property type="entry name" value="2-IMINOACETATE SYNTHASE"/>
    <property type="match status" value="1"/>
</dbReference>
<dbReference type="InterPro" id="IPR058240">
    <property type="entry name" value="rSAM_sf"/>
</dbReference>
<accession>A0ABT0TWP7</accession>
<dbReference type="EMBL" id="JAMQBK010000001">
    <property type="protein sequence ID" value="MCM2369048.1"/>
    <property type="molecule type" value="Genomic_DNA"/>
</dbReference>
<dbReference type="InterPro" id="IPR007197">
    <property type="entry name" value="rSAM"/>
</dbReference>
<evidence type="ECO:0000313" key="10">
    <source>
        <dbReference type="EMBL" id="MCM2369048.1"/>
    </source>
</evidence>
<keyword evidence="6" id="KW-0411">Iron-sulfur</keyword>
<evidence type="ECO:0000256" key="1">
    <source>
        <dbReference type="ARBA" id="ARBA00001966"/>
    </source>
</evidence>
<evidence type="ECO:0000256" key="3">
    <source>
        <dbReference type="ARBA" id="ARBA00022691"/>
    </source>
</evidence>
<sequence>MSHSAYAESQSINNWIAATDDHADHHLKLAEQVRLLLSNPTALPSDESRQLASKLERWRYQRFNECGHSRNRMDESILDQLDQWANQLRGTKPRSPRHARHAVKASSAANNTNTLLSEWFDRECDLESLTAMATQVTSEHFSIKSADLHSDLDLRRMLLYAPLYVSSHCVNHCRYCGFQFPLKIDRIHLNRDEVLQQSRILRERGFRHQLIVAGDFPRLTSTPYFCDLISMLRQENLELSIEIAAQSTDSYTAMREAGVSGVTLYQETYDESVYEQLHLKGPKASYHWRLEAPDRVAEAGIGRIGLGVLLGLADPVQDVRAMLRHAGYLKDRFPDLKLAFSLPRIRHAPEGYEIPFDIDDELLIRMYCICRLAFPDSELVLSTREPATLRDQLKRICITQMSAGSSTSPGGYSDTTDVGAEAEHSQGEQFPVVDQRPVETIAAGLRDDGFEVRWTFGQPGAALS</sequence>
<dbReference type="SMART" id="SM00876">
    <property type="entry name" value="BATS"/>
    <property type="match status" value="1"/>
</dbReference>
<gene>
    <name evidence="10" type="ORF">NB063_00270</name>
</gene>
<keyword evidence="3" id="KW-0949">S-adenosyl-L-methionine</keyword>
<dbReference type="CDD" id="cd01335">
    <property type="entry name" value="Radical_SAM"/>
    <property type="match status" value="1"/>
</dbReference>
<feature type="domain" description="Radical SAM core" evidence="9">
    <location>
        <begin position="155"/>
        <end position="376"/>
    </location>
</feature>
<evidence type="ECO:0000256" key="5">
    <source>
        <dbReference type="ARBA" id="ARBA00023004"/>
    </source>
</evidence>
<dbReference type="SFLD" id="SFLDG01060">
    <property type="entry name" value="BATS_domain_containing"/>
    <property type="match status" value="1"/>
</dbReference>
<dbReference type="InterPro" id="IPR013785">
    <property type="entry name" value="Aldolase_TIM"/>
</dbReference>
<feature type="compositionally biased region" description="Polar residues" evidence="8">
    <location>
        <begin position="403"/>
        <end position="416"/>
    </location>
</feature>
<dbReference type="Gene3D" id="3.20.20.70">
    <property type="entry name" value="Aldolase class I"/>
    <property type="match status" value="1"/>
</dbReference>
<organism evidence="10 11">
    <name type="scientific">Aporhodopirellula aestuarii</name>
    <dbReference type="NCBI Taxonomy" id="2950107"/>
    <lineage>
        <taxon>Bacteria</taxon>
        <taxon>Pseudomonadati</taxon>
        <taxon>Planctomycetota</taxon>
        <taxon>Planctomycetia</taxon>
        <taxon>Pirellulales</taxon>
        <taxon>Pirellulaceae</taxon>
        <taxon>Aporhodopirellula</taxon>
    </lineage>
</organism>
<keyword evidence="11" id="KW-1185">Reference proteome</keyword>
<evidence type="ECO:0000256" key="6">
    <source>
        <dbReference type="ARBA" id="ARBA00023014"/>
    </source>
</evidence>
<dbReference type="PROSITE" id="PS51918">
    <property type="entry name" value="RADICAL_SAM"/>
    <property type="match status" value="1"/>
</dbReference>
<keyword evidence="2" id="KW-0004">4Fe-4S</keyword>
<dbReference type="InterPro" id="IPR010722">
    <property type="entry name" value="BATS_dom"/>
</dbReference>
<comment type="cofactor">
    <cofactor evidence="1">
        <name>[4Fe-4S] cluster</name>
        <dbReference type="ChEBI" id="CHEBI:49883"/>
    </cofactor>
</comment>
<name>A0ABT0TWP7_9BACT</name>
<keyword evidence="5" id="KW-0408">Iron</keyword>
<keyword evidence="4" id="KW-0479">Metal-binding</keyword>